<dbReference type="InterPro" id="IPR013108">
    <property type="entry name" value="Amidohydro_3"/>
</dbReference>
<reference evidence="3" key="1">
    <citation type="submission" date="2021-07" db="EMBL/GenBank/DDBJ databases">
        <title>Candidatus Kaistella beijingensis sp. nov. isolated from a municipal wastewater treatment plant is involved in sludge foaming.</title>
        <authorList>
            <person name="Song Y."/>
            <person name="Liu S.-J."/>
        </authorList>
    </citation>
    <scope>NUCLEOTIDE SEQUENCE</scope>
    <source>
        <strain evidence="3">DSM 43998</strain>
    </source>
</reference>
<sequence length="541" mass="56993">MCRRGGERGSGRRAGSADRRVAAARRPRCGDDSDDRARPLGGSGGGIVVAADRSSADRSRRAGVSAGGTAGGRNRCRQPAGAVEPVRLLLRDVAVDGSRTDVRVVGGRIRQLGVRLPHRGAQTVVEGGGGALIPGLHDHHLHLLAMAAAARSVDCGPPAVRDLAGLRAALQRTSASGWVRGIGYHESVAGPLDRDVLDRLVPDRPVRVQHRSGALWMLNSAALERVSGVLDAGSDVGRDSQGRPDGRLWRYDERLRSALPTEPPDLAAVGRQLTRYGITGVTDATPDLDATAIEMLAGARRTGAIPQRITLLGAPLGVTLPDGLDIGPYKLLLHDHDLPSFDELRARIAAAREHGRPVAVHCVTRESLLLTLAVLGAVGARPGDRIEHAAVVPPDVVHQLSQLGLAVVTQPGFLYARGDTYLREVAADDLECLYPYARLASHGVPVAPSSDAPYGPLSPWRVIRSAIERRTDSGVVLGAADRVDAASVLAGYFSPPERPGRSPRRIVVGARVDLALFAAPLSRVLDNEAGGTAPPTMIYGA</sequence>
<evidence type="ECO:0000313" key="4">
    <source>
        <dbReference type="Proteomes" id="UP000887023"/>
    </source>
</evidence>
<feature type="compositionally biased region" description="Basic and acidic residues" evidence="1">
    <location>
        <begin position="28"/>
        <end position="38"/>
    </location>
</feature>
<feature type="domain" description="Amidohydrolase 3" evidence="2">
    <location>
        <begin position="128"/>
        <end position="522"/>
    </location>
</feature>
<evidence type="ECO:0000313" key="3">
    <source>
        <dbReference type="EMBL" id="QXQ15264.1"/>
    </source>
</evidence>
<keyword evidence="4" id="KW-1185">Reference proteome</keyword>
<gene>
    <name evidence="3" type="ORF">KV203_08085</name>
</gene>
<feature type="region of interest" description="Disordered" evidence="1">
    <location>
        <begin position="1"/>
        <end position="78"/>
    </location>
</feature>
<organism evidence="3 4">
    <name type="scientific">Skermania pinensis</name>
    <dbReference type="NCBI Taxonomy" id="39122"/>
    <lineage>
        <taxon>Bacteria</taxon>
        <taxon>Bacillati</taxon>
        <taxon>Actinomycetota</taxon>
        <taxon>Actinomycetes</taxon>
        <taxon>Mycobacteriales</taxon>
        <taxon>Gordoniaceae</taxon>
        <taxon>Skermania</taxon>
    </lineage>
</organism>
<evidence type="ECO:0000259" key="2">
    <source>
        <dbReference type="Pfam" id="PF07969"/>
    </source>
</evidence>
<dbReference type="PANTHER" id="PTHR22642">
    <property type="entry name" value="IMIDAZOLONEPROPIONASE"/>
    <property type="match status" value="1"/>
</dbReference>
<protein>
    <submittedName>
        <fullName evidence="3">Amidohydrolase family protein</fullName>
    </submittedName>
</protein>
<dbReference type="Pfam" id="PF07969">
    <property type="entry name" value="Amidohydro_3"/>
    <property type="match status" value="1"/>
</dbReference>
<dbReference type="Proteomes" id="UP000887023">
    <property type="component" value="Chromosome"/>
</dbReference>
<dbReference type="PANTHER" id="PTHR22642:SF2">
    <property type="entry name" value="PROTEIN LONG AFTER FAR-RED 3"/>
    <property type="match status" value="1"/>
</dbReference>
<dbReference type="EMBL" id="CP079105">
    <property type="protein sequence ID" value="QXQ15264.1"/>
    <property type="molecule type" value="Genomic_DNA"/>
</dbReference>
<name>A0ABX8SBM6_9ACTN</name>
<evidence type="ECO:0000256" key="1">
    <source>
        <dbReference type="SAM" id="MobiDB-lite"/>
    </source>
</evidence>
<accession>A0ABX8SBM6</accession>
<proteinExistence type="predicted"/>
<feature type="compositionally biased region" description="Basic and acidic residues" evidence="1">
    <location>
        <begin position="1"/>
        <end position="21"/>
    </location>
</feature>